<name>A0ACB7G6P8_MANES</name>
<keyword evidence="2" id="KW-1185">Reference proteome</keyword>
<evidence type="ECO:0000313" key="1">
    <source>
        <dbReference type="EMBL" id="KAG8635208.1"/>
    </source>
</evidence>
<comment type="caution">
    <text evidence="1">The sequence shown here is derived from an EMBL/GenBank/DDBJ whole genome shotgun (WGS) entry which is preliminary data.</text>
</comment>
<dbReference type="Proteomes" id="UP000091857">
    <property type="component" value="Chromosome 16"/>
</dbReference>
<sequence length="143" mass="16547">MPSLSYKYCVVFIITSTFYIFSSSLLFLTPAEKMSLLMRRPSSSTYSYSKLDKEDPEDVIHRRAQFLIYKTLQQADSRGKPSFLRIRLCRLKVKIGKKLKKLRKSMILSVSAARVRMYKQVANQWKRLFCHGEAIASLPSVLA</sequence>
<protein>
    <submittedName>
        <fullName evidence="1">Uncharacterized protein</fullName>
    </submittedName>
</protein>
<evidence type="ECO:0000313" key="2">
    <source>
        <dbReference type="Proteomes" id="UP000091857"/>
    </source>
</evidence>
<dbReference type="EMBL" id="CM004402">
    <property type="protein sequence ID" value="KAG8635208.1"/>
    <property type="molecule type" value="Genomic_DNA"/>
</dbReference>
<gene>
    <name evidence="1" type="ORF">MANES_16G008100v8</name>
</gene>
<reference evidence="2" key="1">
    <citation type="journal article" date="2016" name="Nat. Biotechnol.">
        <title>Sequencing wild and cultivated cassava and related species reveals extensive interspecific hybridization and genetic diversity.</title>
        <authorList>
            <person name="Bredeson J.V."/>
            <person name="Lyons J.B."/>
            <person name="Prochnik S.E."/>
            <person name="Wu G.A."/>
            <person name="Ha C.M."/>
            <person name="Edsinger-Gonzales E."/>
            <person name="Grimwood J."/>
            <person name="Schmutz J."/>
            <person name="Rabbi I.Y."/>
            <person name="Egesi C."/>
            <person name="Nauluvula P."/>
            <person name="Lebot V."/>
            <person name="Ndunguru J."/>
            <person name="Mkamilo G."/>
            <person name="Bart R.S."/>
            <person name="Setter T.L."/>
            <person name="Gleadow R.M."/>
            <person name="Kulakow P."/>
            <person name="Ferguson M.E."/>
            <person name="Rounsley S."/>
            <person name="Rokhsar D.S."/>
        </authorList>
    </citation>
    <scope>NUCLEOTIDE SEQUENCE [LARGE SCALE GENOMIC DNA]</scope>
    <source>
        <strain evidence="2">cv. AM560-2</strain>
    </source>
</reference>
<accession>A0ACB7G6P8</accession>
<organism evidence="1 2">
    <name type="scientific">Manihot esculenta</name>
    <name type="common">Cassava</name>
    <name type="synonym">Jatropha manihot</name>
    <dbReference type="NCBI Taxonomy" id="3983"/>
    <lineage>
        <taxon>Eukaryota</taxon>
        <taxon>Viridiplantae</taxon>
        <taxon>Streptophyta</taxon>
        <taxon>Embryophyta</taxon>
        <taxon>Tracheophyta</taxon>
        <taxon>Spermatophyta</taxon>
        <taxon>Magnoliopsida</taxon>
        <taxon>eudicotyledons</taxon>
        <taxon>Gunneridae</taxon>
        <taxon>Pentapetalae</taxon>
        <taxon>rosids</taxon>
        <taxon>fabids</taxon>
        <taxon>Malpighiales</taxon>
        <taxon>Euphorbiaceae</taxon>
        <taxon>Crotonoideae</taxon>
        <taxon>Manihoteae</taxon>
        <taxon>Manihot</taxon>
    </lineage>
</organism>
<proteinExistence type="predicted"/>